<accession>A0A8T9B4R2</accession>
<dbReference type="Gene3D" id="3.90.1420.10">
    <property type="entry name" value="Rubisco LSMT, substrate-binding domain"/>
    <property type="match status" value="1"/>
</dbReference>
<dbReference type="InterPro" id="IPR001214">
    <property type="entry name" value="SET_dom"/>
</dbReference>
<sequence length="492" mass="54666">METDEFTAATAAFVSWLSENGTSALKAEDEVSDSGFTYLNHASVLFPRLKPFSGTCPDHLPVAAADFAEDEIVFSVPRSAVLNVSNALAGISDNASKDAIPKMPNWLAMTAVMVKEGQRSNSKWAPYLAILPRQLESLVFWSESELRELQASTVVKKIGREGAEQMFAEHITPLDERNVELYHRVASIIMAYAFDIPEDGEEKDPEHHGDADELVSDDGEDEKTVLSMIPLADMLNADADRNNARLCSDNEDLEMRTIKPIAKGEEIFNDYGQLPRSDLLRRYGYVTDNYAAYDVAELTIQSIYFCLTTKPLTLANGKSMDPLRHHEMDLRLEIAQREGVYEDSYDLAHPGPDGPAIPDELLALLYIILLDDENLRALFDSKIALPSRSKLSTELVGQVLAVLLEQREKNYATTIEEDEELLQQPKLPHRTVMAVNVRLGEKRVLRGAIQAASKFEGSNARMMSAAAAARVSHTGKRKAEETSDSKKKGRFT</sequence>
<dbReference type="OrthoDB" id="341421at2759"/>
<dbReference type="EMBL" id="QGMF01000630">
    <property type="protein sequence ID" value="TVY14715.1"/>
    <property type="molecule type" value="Genomic_DNA"/>
</dbReference>
<evidence type="ECO:0000256" key="1">
    <source>
        <dbReference type="ARBA" id="ARBA00022603"/>
    </source>
</evidence>
<dbReference type="GO" id="GO:0032259">
    <property type="term" value="P:methylation"/>
    <property type="evidence" value="ECO:0007669"/>
    <property type="project" value="UniProtKB-KW"/>
</dbReference>
<dbReference type="SUPFAM" id="SSF82199">
    <property type="entry name" value="SET domain"/>
    <property type="match status" value="1"/>
</dbReference>
<gene>
    <name evidence="6" type="primary">RKM4</name>
    <name evidence="6" type="ORF">LARI1_G006875</name>
</gene>
<proteinExistence type="predicted"/>
<dbReference type="Proteomes" id="UP000469559">
    <property type="component" value="Unassembled WGS sequence"/>
</dbReference>
<dbReference type="AlphaFoldDB" id="A0A8T9B4R2"/>
<dbReference type="PANTHER" id="PTHR13271:SF34">
    <property type="entry name" value="N-LYSINE METHYLTRANSFERASE SETD6"/>
    <property type="match status" value="1"/>
</dbReference>
<evidence type="ECO:0000256" key="3">
    <source>
        <dbReference type="ARBA" id="ARBA00022691"/>
    </source>
</evidence>
<evidence type="ECO:0000313" key="6">
    <source>
        <dbReference type="EMBL" id="TVY14715.1"/>
    </source>
</evidence>
<feature type="region of interest" description="Disordered" evidence="4">
    <location>
        <begin position="199"/>
        <end position="219"/>
    </location>
</feature>
<dbReference type="InterPro" id="IPR046341">
    <property type="entry name" value="SET_dom_sf"/>
</dbReference>
<evidence type="ECO:0000256" key="4">
    <source>
        <dbReference type="SAM" id="MobiDB-lite"/>
    </source>
</evidence>
<feature type="compositionally biased region" description="Basic and acidic residues" evidence="4">
    <location>
        <begin position="477"/>
        <end position="486"/>
    </location>
</feature>
<reference evidence="6 7" key="1">
    <citation type="submission" date="2018-05" db="EMBL/GenBank/DDBJ databases">
        <title>Whole genome sequencing for identification of molecular markers to develop diagnostic detection tools for the regulated plant pathogen Lachnellula willkommii.</title>
        <authorList>
            <person name="Giroux E."/>
            <person name="Bilodeau G."/>
        </authorList>
    </citation>
    <scope>NUCLEOTIDE SEQUENCE [LARGE SCALE GENOMIC DNA]</scope>
    <source>
        <strain evidence="6 7">CBS 203.66</strain>
    </source>
</reference>
<dbReference type="InterPro" id="IPR036464">
    <property type="entry name" value="Rubisco_LSMT_subst-bd_sf"/>
</dbReference>
<dbReference type="GO" id="GO:0016279">
    <property type="term" value="F:protein-lysine N-methyltransferase activity"/>
    <property type="evidence" value="ECO:0007669"/>
    <property type="project" value="TreeGrafter"/>
</dbReference>
<keyword evidence="7" id="KW-1185">Reference proteome</keyword>
<evidence type="ECO:0000259" key="5">
    <source>
        <dbReference type="PROSITE" id="PS50280"/>
    </source>
</evidence>
<keyword evidence="1" id="KW-0489">Methyltransferase</keyword>
<feature type="domain" description="SET" evidence="5">
    <location>
        <begin position="172"/>
        <end position="272"/>
    </location>
</feature>
<dbReference type="PROSITE" id="PS50280">
    <property type="entry name" value="SET"/>
    <property type="match status" value="1"/>
</dbReference>
<organism evidence="6 7">
    <name type="scientific">Lachnellula arida</name>
    <dbReference type="NCBI Taxonomy" id="1316785"/>
    <lineage>
        <taxon>Eukaryota</taxon>
        <taxon>Fungi</taxon>
        <taxon>Dikarya</taxon>
        <taxon>Ascomycota</taxon>
        <taxon>Pezizomycotina</taxon>
        <taxon>Leotiomycetes</taxon>
        <taxon>Helotiales</taxon>
        <taxon>Lachnaceae</taxon>
        <taxon>Lachnellula</taxon>
    </lineage>
</organism>
<keyword evidence="3" id="KW-0949">S-adenosyl-L-methionine</keyword>
<dbReference type="Gene3D" id="3.90.1410.10">
    <property type="entry name" value="set domain protein methyltransferase, domain 1"/>
    <property type="match status" value="1"/>
</dbReference>
<feature type="region of interest" description="Disordered" evidence="4">
    <location>
        <begin position="466"/>
        <end position="492"/>
    </location>
</feature>
<dbReference type="Pfam" id="PF00856">
    <property type="entry name" value="SET"/>
    <property type="match status" value="1"/>
</dbReference>
<dbReference type="PANTHER" id="PTHR13271">
    <property type="entry name" value="UNCHARACTERIZED PUTATIVE METHYLTRANSFERASE"/>
    <property type="match status" value="1"/>
</dbReference>
<name>A0A8T9B4R2_9HELO</name>
<protein>
    <submittedName>
        <fullName evidence="6">Ribosomal lysine N-methyltransferase 4</fullName>
    </submittedName>
</protein>
<dbReference type="InterPro" id="IPR050600">
    <property type="entry name" value="SETD3_SETD6_MTase"/>
</dbReference>
<dbReference type="Pfam" id="PF09273">
    <property type="entry name" value="Rubis-subs-bind"/>
    <property type="match status" value="1"/>
</dbReference>
<dbReference type="InterPro" id="IPR015353">
    <property type="entry name" value="Rubisco_LSMT_subst-bd"/>
</dbReference>
<dbReference type="SUPFAM" id="SSF81822">
    <property type="entry name" value="RuBisCo LSMT C-terminal, substrate-binding domain"/>
    <property type="match status" value="1"/>
</dbReference>
<keyword evidence="2" id="KW-0808">Transferase</keyword>
<evidence type="ECO:0000256" key="2">
    <source>
        <dbReference type="ARBA" id="ARBA00022679"/>
    </source>
</evidence>
<evidence type="ECO:0000313" key="7">
    <source>
        <dbReference type="Proteomes" id="UP000469559"/>
    </source>
</evidence>
<dbReference type="GO" id="GO:0005634">
    <property type="term" value="C:nucleus"/>
    <property type="evidence" value="ECO:0007669"/>
    <property type="project" value="TreeGrafter"/>
</dbReference>
<comment type="caution">
    <text evidence="6">The sequence shown here is derived from an EMBL/GenBank/DDBJ whole genome shotgun (WGS) entry which is preliminary data.</text>
</comment>